<keyword evidence="3" id="KW-0964">Secreted</keyword>
<dbReference type="EMBL" id="VZRI01008169">
    <property type="protein sequence ID" value="NWU96242.1"/>
    <property type="molecule type" value="Genomic_DNA"/>
</dbReference>
<evidence type="ECO:0000256" key="1">
    <source>
        <dbReference type="ARBA" id="ARBA00004613"/>
    </source>
</evidence>
<evidence type="ECO:0000313" key="6">
    <source>
        <dbReference type="EMBL" id="NWU96242.1"/>
    </source>
</evidence>
<dbReference type="Proteomes" id="UP000544127">
    <property type="component" value="Unassembled WGS sequence"/>
</dbReference>
<dbReference type="InterPro" id="IPR037277">
    <property type="entry name" value="Granulin_sf"/>
</dbReference>
<dbReference type="OrthoDB" id="5854875at2759"/>
<proteinExistence type="inferred from homology"/>
<dbReference type="SUPFAM" id="SSF57277">
    <property type="entry name" value="Granulin repeat"/>
    <property type="match status" value="1"/>
</dbReference>
<evidence type="ECO:0000256" key="4">
    <source>
        <dbReference type="ARBA" id="ARBA00023157"/>
    </source>
</evidence>
<evidence type="ECO:0000259" key="5">
    <source>
        <dbReference type="PROSITE" id="PS00799"/>
    </source>
</evidence>
<sequence>VCPPQAVCCRDHQHCCPRGYTCNEATESCEKLLAPLEKLLAPPSPPQAAAAPLLWRPPLPATLLRATSTQPGASVPCDTTHSCQGGQRCCHSRWRGWGCCPFTQGSCCPDGRHCCPRGSRCTGRGWGCSPQRWDVP</sequence>
<feature type="domain" description="Granulins" evidence="5">
    <location>
        <begin position="9"/>
        <end position="22"/>
    </location>
</feature>
<protein>
    <submittedName>
        <fullName evidence="6">GRN protein</fullName>
    </submittedName>
</protein>
<comment type="caution">
    <text evidence="6">The sequence shown here is derived from an EMBL/GenBank/DDBJ whole genome shotgun (WGS) entry which is preliminary data.</text>
</comment>
<dbReference type="Gene3D" id="2.10.25.160">
    <property type="entry name" value="Granulin"/>
    <property type="match status" value="2"/>
</dbReference>
<dbReference type="GO" id="GO:0005576">
    <property type="term" value="C:extracellular region"/>
    <property type="evidence" value="ECO:0007669"/>
    <property type="project" value="UniProtKB-SubCell"/>
</dbReference>
<name>A0A7K6B1S8_UPUEP</name>
<dbReference type="SMART" id="SM00277">
    <property type="entry name" value="GRAN"/>
    <property type="match status" value="1"/>
</dbReference>
<gene>
    <name evidence="6" type="primary">Grn_1</name>
    <name evidence="6" type="ORF">UPUEPO_R15021</name>
</gene>
<feature type="domain" description="Granulins" evidence="5">
    <location>
        <begin position="108"/>
        <end position="121"/>
    </location>
</feature>
<evidence type="ECO:0000256" key="2">
    <source>
        <dbReference type="ARBA" id="ARBA00010093"/>
    </source>
</evidence>
<comment type="similarity">
    <text evidence="2">Belongs to the granulin family.</text>
</comment>
<dbReference type="Pfam" id="PF00396">
    <property type="entry name" value="Granulin"/>
    <property type="match status" value="2"/>
</dbReference>
<keyword evidence="7" id="KW-1185">Reference proteome</keyword>
<organism evidence="6 7">
    <name type="scientific">Upupa epops</name>
    <name type="common">Eurasian hoopoe</name>
    <dbReference type="NCBI Taxonomy" id="57439"/>
    <lineage>
        <taxon>Eukaryota</taxon>
        <taxon>Metazoa</taxon>
        <taxon>Chordata</taxon>
        <taxon>Craniata</taxon>
        <taxon>Vertebrata</taxon>
        <taxon>Euteleostomi</taxon>
        <taxon>Archelosauria</taxon>
        <taxon>Archosauria</taxon>
        <taxon>Dinosauria</taxon>
        <taxon>Saurischia</taxon>
        <taxon>Theropoda</taxon>
        <taxon>Coelurosauria</taxon>
        <taxon>Aves</taxon>
        <taxon>Neognathae</taxon>
        <taxon>Neoaves</taxon>
        <taxon>Telluraves</taxon>
        <taxon>Coraciimorphae</taxon>
        <taxon>Bucerotiformes</taxon>
        <taxon>Upupidae</taxon>
        <taxon>Upupa</taxon>
    </lineage>
</organism>
<keyword evidence="4" id="KW-1015">Disulfide bond</keyword>
<dbReference type="InterPro" id="IPR000118">
    <property type="entry name" value="Granulin"/>
</dbReference>
<feature type="non-terminal residue" evidence="6">
    <location>
        <position position="136"/>
    </location>
</feature>
<dbReference type="AlphaFoldDB" id="A0A7K6B1S8"/>
<accession>A0A7K6B1S8</accession>
<reference evidence="6 7" key="1">
    <citation type="submission" date="2019-09" db="EMBL/GenBank/DDBJ databases">
        <title>Bird 10,000 Genomes (B10K) Project - Family phase.</title>
        <authorList>
            <person name="Zhang G."/>
        </authorList>
    </citation>
    <scope>NUCLEOTIDE SEQUENCE [LARGE SCALE GENOMIC DNA]</scope>
    <source>
        <strain evidence="6">B10K-DU-012-37</strain>
    </source>
</reference>
<evidence type="ECO:0000256" key="3">
    <source>
        <dbReference type="ARBA" id="ARBA00022525"/>
    </source>
</evidence>
<evidence type="ECO:0000313" key="7">
    <source>
        <dbReference type="Proteomes" id="UP000544127"/>
    </source>
</evidence>
<dbReference type="InterPro" id="IPR039036">
    <property type="entry name" value="Granulin_fam"/>
</dbReference>
<dbReference type="PROSITE" id="PS00799">
    <property type="entry name" value="GRANULINS"/>
    <property type="match status" value="2"/>
</dbReference>
<dbReference type="PANTHER" id="PTHR12274">
    <property type="entry name" value="GRANULIN"/>
    <property type="match status" value="1"/>
</dbReference>
<comment type="subcellular location">
    <subcellularLocation>
        <location evidence="1">Secreted</location>
    </subcellularLocation>
</comment>
<dbReference type="PANTHER" id="PTHR12274:SF3">
    <property type="entry name" value="PROGRANULIN"/>
    <property type="match status" value="1"/>
</dbReference>
<feature type="non-terminal residue" evidence="6">
    <location>
        <position position="1"/>
    </location>
</feature>